<comment type="caution">
    <text evidence="1">The sequence shown here is derived from an EMBL/GenBank/DDBJ whole genome shotgun (WGS) entry which is preliminary data.</text>
</comment>
<gene>
    <name evidence="1" type="ORF">H2198_001404</name>
</gene>
<keyword evidence="2" id="KW-1185">Reference proteome</keyword>
<proteinExistence type="predicted"/>
<evidence type="ECO:0000313" key="2">
    <source>
        <dbReference type="Proteomes" id="UP001172386"/>
    </source>
</evidence>
<organism evidence="1 2">
    <name type="scientific">Neophaeococcomyces mojaviensis</name>
    <dbReference type="NCBI Taxonomy" id="3383035"/>
    <lineage>
        <taxon>Eukaryota</taxon>
        <taxon>Fungi</taxon>
        <taxon>Dikarya</taxon>
        <taxon>Ascomycota</taxon>
        <taxon>Pezizomycotina</taxon>
        <taxon>Eurotiomycetes</taxon>
        <taxon>Chaetothyriomycetidae</taxon>
        <taxon>Chaetothyriales</taxon>
        <taxon>Chaetothyriales incertae sedis</taxon>
        <taxon>Neophaeococcomyces</taxon>
    </lineage>
</organism>
<evidence type="ECO:0000313" key="1">
    <source>
        <dbReference type="EMBL" id="KAJ9662515.1"/>
    </source>
</evidence>
<accession>A0ACC3AHV7</accession>
<reference evidence="1" key="1">
    <citation type="submission" date="2022-10" db="EMBL/GenBank/DDBJ databases">
        <title>Culturing micro-colonial fungi from biological soil crusts in the Mojave desert and describing Neophaeococcomyces mojavensis, and introducing the new genera and species Taxawa tesnikishii.</title>
        <authorList>
            <person name="Kurbessoian T."/>
            <person name="Stajich J.E."/>
        </authorList>
    </citation>
    <scope>NUCLEOTIDE SEQUENCE</scope>
    <source>
        <strain evidence="1">JES_112</strain>
    </source>
</reference>
<name>A0ACC3AHV7_9EURO</name>
<sequence length="86" mass="8817">MALNAASHNPTASPTGSPSGPPPPVEDSLMGKVSEAAKQDSTGQNVGGEDKQGNDVGQTVIGEAGKEKTKEEVDMEREGRKDVVPS</sequence>
<dbReference type="EMBL" id="JAPDRQ010000015">
    <property type="protein sequence ID" value="KAJ9662515.1"/>
    <property type="molecule type" value="Genomic_DNA"/>
</dbReference>
<dbReference type="Proteomes" id="UP001172386">
    <property type="component" value="Unassembled WGS sequence"/>
</dbReference>
<protein>
    <submittedName>
        <fullName evidence="1">Uncharacterized protein</fullName>
    </submittedName>
</protein>